<comment type="similarity">
    <text evidence="1">Belongs to the cycloisomerase 2 family.</text>
</comment>
<dbReference type="InterPro" id="IPR011045">
    <property type="entry name" value="N2O_reductase_N"/>
</dbReference>
<dbReference type="GeneID" id="96009933"/>
<name>A0AB34KFX4_9PEZI</name>
<evidence type="ECO:0000256" key="1">
    <source>
        <dbReference type="ARBA" id="ARBA00005564"/>
    </source>
</evidence>
<dbReference type="AlphaFoldDB" id="A0AB34KFX4"/>
<dbReference type="Proteomes" id="UP000803884">
    <property type="component" value="Unassembled WGS sequence"/>
</dbReference>
<feature type="signal peptide" evidence="2">
    <location>
        <begin position="1"/>
        <end position="19"/>
    </location>
</feature>
<proteinExistence type="inferred from homology"/>
<organism evidence="3 4">
    <name type="scientific">Cladosporium halotolerans</name>
    <dbReference type="NCBI Taxonomy" id="1052096"/>
    <lineage>
        <taxon>Eukaryota</taxon>
        <taxon>Fungi</taxon>
        <taxon>Dikarya</taxon>
        <taxon>Ascomycota</taxon>
        <taxon>Pezizomycotina</taxon>
        <taxon>Dothideomycetes</taxon>
        <taxon>Dothideomycetidae</taxon>
        <taxon>Cladosporiales</taxon>
        <taxon>Cladosporiaceae</taxon>
        <taxon>Cladosporium</taxon>
    </lineage>
</organism>
<keyword evidence="4" id="KW-1185">Reference proteome</keyword>
<sequence length="398" mass="41014">MHISSIAVTALGLAPSVFGANLFVSHFSGTVYTLSYTPATNGNGTLAIKSSATGCGRMPSWLSFDSPTKSLYCFDETGSWGGGSVVASFSVNGDGSLKQSGQAKSTGGEVHGSLYGGVNGTSFVAMAEYDPSTVSTYKLPLTSSSQVLQKEKFTMSQPGPVSSRQNAPHPHAIFKDPTGQFLLAPDLGADLIRIFSVDSSSGKLTACPAAQAGAGDGPRHGAWWIPNAGSTKGQMLYTVNELSNTVSAWTVKYSSSGCMSLNKTQTLSAFAPGKTPTAGRQPIKAAEVHVAGNFLYASVRNDQTFGSQQDSLATYAISSTGELSFVESTKANAWYPRTFSINKAGDLVAVGGQTSANVAIVSRNPTTGKLGGLVASIPVGSKGTDGGEDGLSAVVWAE</sequence>
<dbReference type="InterPro" id="IPR019405">
    <property type="entry name" value="Lactonase_7-beta_prop"/>
</dbReference>
<keyword evidence="2" id="KW-0732">Signal</keyword>
<dbReference type="InterPro" id="IPR015943">
    <property type="entry name" value="WD40/YVTN_repeat-like_dom_sf"/>
</dbReference>
<dbReference type="Pfam" id="PF10282">
    <property type="entry name" value="Lactonase"/>
    <property type="match status" value="1"/>
</dbReference>
<evidence type="ECO:0000313" key="3">
    <source>
        <dbReference type="EMBL" id="KAL1583007.1"/>
    </source>
</evidence>
<dbReference type="Gene3D" id="2.130.10.10">
    <property type="entry name" value="YVTN repeat-like/Quinoprotein amine dehydrogenase"/>
    <property type="match status" value="1"/>
</dbReference>
<evidence type="ECO:0008006" key="5">
    <source>
        <dbReference type="Google" id="ProtNLM"/>
    </source>
</evidence>
<feature type="chain" id="PRO_5044240677" description="6-phosphogluconolactonase" evidence="2">
    <location>
        <begin position="20"/>
        <end position="398"/>
    </location>
</feature>
<dbReference type="SUPFAM" id="SSF50974">
    <property type="entry name" value="Nitrous oxide reductase, N-terminal domain"/>
    <property type="match status" value="1"/>
</dbReference>
<protein>
    <recommendedName>
        <fullName evidence="5">6-phosphogluconolactonase</fullName>
    </recommendedName>
</protein>
<dbReference type="InterPro" id="IPR050282">
    <property type="entry name" value="Cycloisomerase_2"/>
</dbReference>
<accession>A0AB34KFX4</accession>
<reference evidence="3 4" key="1">
    <citation type="journal article" date="2020" name="Microbiol. Resour. Announc.">
        <title>Draft Genome Sequence of a Cladosporium Species Isolated from the Mesophotic Ascidian Didemnum maculosum.</title>
        <authorList>
            <person name="Gioti A."/>
            <person name="Siaperas R."/>
            <person name="Nikolaivits E."/>
            <person name="Le Goff G."/>
            <person name="Ouazzani J."/>
            <person name="Kotoulas G."/>
            <person name="Topakas E."/>
        </authorList>
    </citation>
    <scope>NUCLEOTIDE SEQUENCE [LARGE SCALE GENOMIC DNA]</scope>
    <source>
        <strain evidence="3 4">TM138-S3</strain>
    </source>
</reference>
<evidence type="ECO:0000313" key="4">
    <source>
        <dbReference type="Proteomes" id="UP000803884"/>
    </source>
</evidence>
<gene>
    <name evidence="3" type="ORF">WHR41_08491</name>
</gene>
<comment type="caution">
    <text evidence="3">The sequence shown here is derived from an EMBL/GenBank/DDBJ whole genome shotgun (WGS) entry which is preliminary data.</text>
</comment>
<dbReference type="PANTHER" id="PTHR30344:SF1">
    <property type="entry name" value="6-PHOSPHOGLUCONOLACTONASE"/>
    <property type="match status" value="1"/>
</dbReference>
<dbReference type="EMBL" id="JAAQHG020000040">
    <property type="protein sequence ID" value="KAL1583007.1"/>
    <property type="molecule type" value="Genomic_DNA"/>
</dbReference>
<dbReference type="RefSeq" id="XP_069226114.1">
    <property type="nucleotide sequence ID" value="XM_069377095.1"/>
</dbReference>
<evidence type="ECO:0000256" key="2">
    <source>
        <dbReference type="SAM" id="SignalP"/>
    </source>
</evidence>
<dbReference type="PANTHER" id="PTHR30344">
    <property type="entry name" value="6-PHOSPHOGLUCONOLACTONASE-RELATED"/>
    <property type="match status" value="1"/>
</dbReference>
<dbReference type="GO" id="GO:0017057">
    <property type="term" value="F:6-phosphogluconolactonase activity"/>
    <property type="evidence" value="ECO:0007669"/>
    <property type="project" value="TreeGrafter"/>
</dbReference>